<organism evidence="2 3">
    <name type="scientific">Seminavis robusta</name>
    <dbReference type="NCBI Taxonomy" id="568900"/>
    <lineage>
        <taxon>Eukaryota</taxon>
        <taxon>Sar</taxon>
        <taxon>Stramenopiles</taxon>
        <taxon>Ochrophyta</taxon>
        <taxon>Bacillariophyta</taxon>
        <taxon>Bacillariophyceae</taxon>
        <taxon>Bacillariophycidae</taxon>
        <taxon>Naviculales</taxon>
        <taxon>Naviculaceae</taxon>
        <taxon>Seminavis</taxon>
    </lineage>
</organism>
<evidence type="ECO:0000256" key="1">
    <source>
        <dbReference type="SAM" id="MobiDB-lite"/>
    </source>
</evidence>
<feature type="region of interest" description="Disordered" evidence="1">
    <location>
        <begin position="82"/>
        <end position="113"/>
    </location>
</feature>
<dbReference type="Proteomes" id="UP001153069">
    <property type="component" value="Unassembled WGS sequence"/>
</dbReference>
<evidence type="ECO:0000313" key="2">
    <source>
        <dbReference type="EMBL" id="CAB9513625.1"/>
    </source>
</evidence>
<protein>
    <submittedName>
        <fullName evidence="2">Uncharacterized protein</fullName>
    </submittedName>
</protein>
<proteinExistence type="predicted"/>
<feature type="compositionally biased region" description="Basic and acidic residues" evidence="1">
    <location>
        <begin position="82"/>
        <end position="105"/>
    </location>
</feature>
<dbReference type="AlphaFoldDB" id="A0A9N8HIL5"/>
<name>A0A9N8HIL5_9STRA</name>
<accession>A0A9N8HIL5</accession>
<gene>
    <name evidence="2" type="ORF">SEMRO_603_G173870.1</name>
</gene>
<keyword evidence="3" id="KW-1185">Reference proteome</keyword>
<dbReference type="EMBL" id="CAICTM010000602">
    <property type="protein sequence ID" value="CAB9513625.1"/>
    <property type="molecule type" value="Genomic_DNA"/>
</dbReference>
<sequence>MGILDKAKNAAKHTKLKSEILLLDREINAKKQKFGIEVCGLLWDLDAKNGVGGKLSPLASPWEAAKADLTKIRDQKAEIQAKIDADAESKQRGEKEDASVMDKAKATGTEGKRRAKLQLLEREAKARKQKFGVDAYDAAIQCDTGAASGGGSTLTDSKNQGAQKVSDSISSNKKMTFVEKQMAKAAVGVVSAGLSQLTVSETDVLKCIQTVQSEIEAITQKKDDKLAKIEQLKQPA</sequence>
<dbReference type="OrthoDB" id="41458at2759"/>
<reference evidence="2" key="1">
    <citation type="submission" date="2020-06" db="EMBL/GenBank/DDBJ databases">
        <authorList>
            <consortium name="Plant Systems Biology data submission"/>
        </authorList>
    </citation>
    <scope>NUCLEOTIDE SEQUENCE</scope>
    <source>
        <strain evidence="2">D6</strain>
    </source>
</reference>
<evidence type="ECO:0000313" key="3">
    <source>
        <dbReference type="Proteomes" id="UP001153069"/>
    </source>
</evidence>
<comment type="caution">
    <text evidence="2">The sequence shown here is derived from an EMBL/GenBank/DDBJ whole genome shotgun (WGS) entry which is preliminary data.</text>
</comment>